<sequence length="42" mass="5200">MCVYFKVDTKMFFTLQIRKNFMNSCQEKHLYGIYKKKKKAFL</sequence>
<gene>
    <name evidence="1" type="ORF">HMPREF1981_03048</name>
</gene>
<dbReference type="Proteomes" id="UP000016496">
    <property type="component" value="Unassembled WGS sequence"/>
</dbReference>
<evidence type="ECO:0000313" key="1">
    <source>
        <dbReference type="EMBL" id="ERI81659.1"/>
    </source>
</evidence>
<comment type="caution">
    <text evidence="1">The sequence shown here is derived from an EMBL/GenBank/DDBJ whole genome shotgun (WGS) entry which is preliminary data.</text>
</comment>
<name>U2BTZ6_9BACE</name>
<dbReference type="EMBL" id="AWSV01000155">
    <property type="protein sequence ID" value="ERI81659.1"/>
    <property type="molecule type" value="Genomic_DNA"/>
</dbReference>
<dbReference type="PATRIC" id="fig|1321819.3.peg.2815"/>
<protein>
    <submittedName>
        <fullName evidence="1">Uncharacterized protein</fullName>
    </submittedName>
</protein>
<dbReference type="AlphaFoldDB" id="U2BTZ6"/>
<proteinExistence type="predicted"/>
<reference evidence="1 2" key="1">
    <citation type="submission" date="2013-08" db="EMBL/GenBank/DDBJ databases">
        <authorList>
            <person name="Weinstock G."/>
            <person name="Sodergren E."/>
            <person name="Wylie T."/>
            <person name="Fulton L."/>
            <person name="Fulton R."/>
            <person name="Fronick C."/>
            <person name="O'Laughlin M."/>
            <person name="Godfrey J."/>
            <person name="Miner T."/>
            <person name="Herter B."/>
            <person name="Appelbaum E."/>
            <person name="Cordes M."/>
            <person name="Lek S."/>
            <person name="Wollam A."/>
            <person name="Pepin K.H."/>
            <person name="Palsikar V.B."/>
            <person name="Mitreva M."/>
            <person name="Wilson R.K."/>
        </authorList>
    </citation>
    <scope>NUCLEOTIDE SEQUENCE [LARGE SCALE GENOMIC DNA]</scope>
    <source>
        <strain evidence="1 2">F0041</strain>
    </source>
</reference>
<organism evidence="1 2">
    <name type="scientific">Bacteroides pyogenes F0041</name>
    <dbReference type="NCBI Taxonomy" id="1321819"/>
    <lineage>
        <taxon>Bacteria</taxon>
        <taxon>Pseudomonadati</taxon>
        <taxon>Bacteroidota</taxon>
        <taxon>Bacteroidia</taxon>
        <taxon>Bacteroidales</taxon>
        <taxon>Bacteroidaceae</taxon>
        <taxon>Bacteroides</taxon>
    </lineage>
</organism>
<evidence type="ECO:0000313" key="2">
    <source>
        <dbReference type="Proteomes" id="UP000016496"/>
    </source>
</evidence>
<accession>U2BTZ6</accession>
<dbReference type="HOGENOM" id="CLU_3247464_0_0_10"/>